<dbReference type="SUPFAM" id="SSF88697">
    <property type="entry name" value="PUA domain-like"/>
    <property type="match status" value="1"/>
</dbReference>
<dbReference type="Pfam" id="PF16198">
    <property type="entry name" value="TruB_C_2"/>
    <property type="match status" value="1"/>
</dbReference>
<evidence type="ECO:0000313" key="10">
    <source>
        <dbReference type="Proteomes" id="UP000663829"/>
    </source>
</evidence>
<dbReference type="PROSITE" id="PS50890">
    <property type="entry name" value="PUA"/>
    <property type="match status" value="1"/>
</dbReference>
<dbReference type="Gene3D" id="3.30.2350.10">
    <property type="entry name" value="Pseudouridine synthase"/>
    <property type="match status" value="1"/>
</dbReference>
<dbReference type="NCBIfam" id="TIGR00425">
    <property type="entry name" value="CBF5"/>
    <property type="match status" value="1"/>
</dbReference>
<dbReference type="FunFam" id="3.30.2350.10:FF:000001">
    <property type="entry name" value="H/ACA ribonucleoprotein complex subunit CBF5"/>
    <property type="match status" value="1"/>
</dbReference>
<keyword evidence="2" id="KW-0413">Isomerase</keyword>
<proteinExistence type="inferred from homology"/>
<evidence type="ECO:0000256" key="3">
    <source>
        <dbReference type="SAM" id="MobiDB-lite"/>
    </source>
</evidence>
<dbReference type="Pfam" id="PF01472">
    <property type="entry name" value="PUA"/>
    <property type="match status" value="1"/>
</dbReference>
<dbReference type="Proteomes" id="UP000677228">
    <property type="component" value="Unassembled WGS sequence"/>
</dbReference>
<dbReference type="CDD" id="cd21148">
    <property type="entry name" value="PUA_Cbf5"/>
    <property type="match status" value="1"/>
</dbReference>
<name>A0A813UJ84_9BILA</name>
<dbReference type="GO" id="GO:0003723">
    <property type="term" value="F:RNA binding"/>
    <property type="evidence" value="ECO:0007669"/>
    <property type="project" value="InterPro"/>
</dbReference>
<dbReference type="NCBIfam" id="TIGR00451">
    <property type="entry name" value="unchar_dom_2"/>
    <property type="match status" value="1"/>
</dbReference>
<accession>A0A813UJ84</accession>
<dbReference type="SMART" id="SM01136">
    <property type="entry name" value="DKCLD"/>
    <property type="match status" value="1"/>
</dbReference>
<evidence type="ECO:0000256" key="2">
    <source>
        <dbReference type="ARBA" id="ARBA00023235"/>
    </source>
</evidence>
<evidence type="ECO:0000313" key="7">
    <source>
        <dbReference type="EMBL" id="CAF0826722.1"/>
    </source>
</evidence>
<dbReference type="InterPro" id="IPR020103">
    <property type="entry name" value="PsdUridine_synth_cat_dom_sf"/>
</dbReference>
<evidence type="ECO:0000256" key="1">
    <source>
        <dbReference type="ARBA" id="ARBA00008999"/>
    </source>
</evidence>
<sequence>MDNSVADIQHKSNFFLAPSDKSGSLNTSDWPLLLKNFDKLNVRTNHYTPIPSGCSPLKRPIEDYVKSGFINLDKPVNPSSHEVVAWVKRILQKILPITKTGHSGTLDPKVSGCLIVCIERATRLVKSQQSAGKEYIGIVRFHSPIDDVKKVSRTLESLTGAVFQKPPVIAAVKRQLRIRTIYERIFWVSCEAGTYIRTLCVHMGLLLGVGGIMQELRRVRSGIQAEGEGMVTMHDVLDAKYAYAQNKDETYLRRVIKPLEALLVSHKRLIIKDSAVNAVCYGAKLLLPGVLRYEDGIEVDEQIVICTTKGEAVALGIALMTTATMSTCDHGAVAKIKRVVMERDLYPRKWGFGPVASKKKLMIKEGILGQYGKPNDKTPKNWRDMLYDVSAQQASAGQQQSAVQKRSLDESTTSIDENRSEKKKKKKKSDTEEMAEELQTPADGNEMITTTSEKKKKKHKNKDKDDESD</sequence>
<comment type="similarity">
    <text evidence="1">Belongs to the pseudouridine synthase TruB family.</text>
</comment>
<evidence type="ECO:0000259" key="4">
    <source>
        <dbReference type="SMART" id="SM00359"/>
    </source>
</evidence>
<organism evidence="7 10">
    <name type="scientific">Didymodactylos carnosus</name>
    <dbReference type="NCBI Taxonomy" id="1234261"/>
    <lineage>
        <taxon>Eukaryota</taxon>
        <taxon>Metazoa</taxon>
        <taxon>Spiralia</taxon>
        <taxon>Gnathifera</taxon>
        <taxon>Rotifera</taxon>
        <taxon>Eurotatoria</taxon>
        <taxon>Bdelloidea</taxon>
        <taxon>Philodinida</taxon>
        <taxon>Philodinidae</taxon>
        <taxon>Didymodactylos</taxon>
    </lineage>
</organism>
<dbReference type="GO" id="GO:0031118">
    <property type="term" value="P:rRNA pseudouridine synthesis"/>
    <property type="evidence" value="ECO:0007669"/>
    <property type="project" value="TreeGrafter"/>
</dbReference>
<dbReference type="GO" id="GO:0031120">
    <property type="term" value="P:snRNA pseudouridine synthesis"/>
    <property type="evidence" value="ECO:0007669"/>
    <property type="project" value="TreeGrafter"/>
</dbReference>
<comment type="caution">
    <text evidence="7">The sequence shown here is derived from an EMBL/GenBank/DDBJ whole genome shotgun (WGS) entry which is preliminary data.</text>
</comment>
<dbReference type="EMBL" id="CAJOBC010000671">
    <property type="protein sequence ID" value="CAF3613588.1"/>
    <property type="molecule type" value="Genomic_DNA"/>
</dbReference>
<dbReference type="AlphaFoldDB" id="A0A813UJ84"/>
<evidence type="ECO:0000259" key="5">
    <source>
        <dbReference type="SMART" id="SM01136"/>
    </source>
</evidence>
<protein>
    <submittedName>
        <fullName evidence="7">Uncharacterized protein</fullName>
    </submittedName>
</protein>
<dbReference type="GO" id="GO:1990481">
    <property type="term" value="P:mRNA pseudouridine synthesis"/>
    <property type="evidence" value="ECO:0007669"/>
    <property type="project" value="TreeGrafter"/>
</dbReference>
<dbReference type="Pfam" id="PF01509">
    <property type="entry name" value="TruB_N"/>
    <property type="match status" value="1"/>
</dbReference>
<feature type="domain" description="Dyskerin-like" evidence="5">
    <location>
        <begin position="26"/>
        <end position="84"/>
    </location>
</feature>
<dbReference type="PANTHER" id="PTHR23127">
    <property type="entry name" value="CENTROMERE/MICROTUBULE BINDING PROTEIN CBF5"/>
    <property type="match status" value="1"/>
</dbReference>
<feature type="compositionally biased region" description="Low complexity" evidence="3">
    <location>
        <begin position="391"/>
        <end position="404"/>
    </location>
</feature>
<dbReference type="InterPro" id="IPR032819">
    <property type="entry name" value="TruB_C"/>
</dbReference>
<dbReference type="Pfam" id="PF08068">
    <property type="entry name" value="DKCLD"/>
    <property type="match status" value="1"/>
</dbReference>
<evidence type="ECO:0000313" key="8">
    <source>
        <dbReference type="EMBL" id="CAF3549607.1"/>
    </source>
</evidence>
<dbReference type="InterPro" id="IPR004521">
    <property type="entry name" value="Uncharacterised_CHP00451"/>
</dbReference>
<dbReference type="InterPro" id="IPR002478">
    <property type="entry name" value="PUA"/>
</dbReference>
<dbReference type="GO" id="GO:0031429">
    <property type="term" value="C:box H/ACA snoRNP complex"/>
    <property type="evidence" value="ECO:0007669"/>
    <property type="project" value="TreeGrafter"/>
</dbReference>
<evidence type="ECO:0000313" key="9">
    <source>
        <dbReference type="EMBL" id="CAF3613588.1"/>
    </source>
</evidence>
<feature type="domain" description="PUA" evidence="4">
    <location>
        <begin position="267"/>
        <end position="341"/>
    </location>
</feature>
<dbReference type="EMBL" id="CAJOBA010000684">
    <property type="protein sequence ID" value="CAF3549607.1"/>
    <property type="molecule type" value="Genomic_DNA"/>
</dbReference>
<dbReference type="CDD" id="cd02572">
    <property type="entry name" value="PseudoU_synth_hDyskerin"/>
    <property type="match status" value="1"/>
</dbReference>
<dbReference type="Proteomes" id="UP000682733">
    <property type="component" value="Unassembled WGS sequence"/>
</dbReference>
<dbReference type="InterPro" id="IPR004802">
    <property type="entry name" value="tRNA_PsdUridine_synth_B_fam"/>
</dbReference>
<dbReference type="EMBL" id="CAJNOQ010000671">
    <property type="protein sequence ID" value="CAF0826722.1"/>
    <property type="molecule type" value="Genomic_DNA"/>
</dbReference>
<dbReference type="NCBIfam" id="NF003280">
    <property type="entry name" value="PRK04270.1"/>
    <property type="match status" value="1"/>
</dbReference>
<dbReference type="EMBL" id="CAJNOK010000684">
    <property type="protein sequence ID" value="CAF0768996.1"/>
    <property type="molecule type" value="Genomic_DNA"/>
</dbReference>
<feature type="region of interest" description="Disordered" evidence="3">
    <location>
        <begin position="391"/>
        <end position="469"/>
    </location>
</feature>
<dbReference type="InterPro" id="IPR036974">
    <property type="entry name" value="PUA_sf"/>
</dbReference>
<dbReference type="Gene3D" id="2.30.130.10">
    <property type="entry name" value="PUA domain"/>
    <property type="match status" value="1"/>
</dbReference>
<dbReference type="PANTHER" id="PTHR23127:SF0">
    <property type="entry name" value="H_ACA RIBONUCLEOPROTEIN COMPLEX SUBUNIT DKC1"/>
    <property type="match status" value="1"/>
</dbReference>
<dbReference type="SUPFAM" id="SSF55120">
    <property type="entry name" value="Pseudouridine synthase"/>
    <property type="match status" value="1"/>
</dbReference>
<dbReference type="GO" id="GO:0000495">
    <property type="term" value="P:box H/ACA sno(s)RNA 3'-end processing"/>
    <property type="evidence" value="ECO:0007669"/>
    <property type="project" value="TreeGrafter"/>
</dbReference>
<dbReference type="GO" id="GO:0009982">
    <property type="term" value="F:pseudouridine synthase activity"/>
    <property type="evidence" value="ECO:0007669"/>
    <property type="project" value="InterPro"/>
</dbReference>
<dbReference type="InterPro" id="IPR012960">
    <property type="entry name" value="Dyskerin-like"/>
</dbReference>
<dbReference type="OrthoDB" id="10250002at2759"/>
<keyword evidence="10" id="KW-1185">Reference proteome</keyword>
<evidence type="ECO:0000313" key="6">
    <source>
        <dbReference type="EMBL" id="CAF0768996.1"/>
    </source>
</evidence>
<dbReference type="InterPro" id="IPR002501">
    <property type="entry name" value="PsdUridine_synth_N"/>
</dbReference>
<reference evidence="7" key="1">
    <citation type="submission" date="2021-02" db="EMBL/GenBank/DDBJ databases">
        <authorList>
            <person name="Nowell W R."/>
        </authorList>
    </citation>
    <scope>NUCLEOTIDE SEQUENCE</scope>
</reference>
<gene>
    <name evidence="7" type="ORF">GPM918_LOCUS4837</name>
    <name evidence="6" type="ORF">OVA965_LOCUS2977</name>
    <name evidence="9" type="ORF">SRO942_LOCUS4838</name>
    <name evidence="8" type="ORF">TMI583_LOCUS2976</name>
</gene>
<dbReference type="InterPro" id="IPR015947">
    <property type="entry name" value="PUA-like_sf"/>
</dbReference>
<dbReference type="SMART" id="SM00359">
    <property type="entry name" value="PUA"/>
    <property type="match status" value="1"/>
</dbReference>
<dbReference type="Proteomes" id="UP000681722">
    <property type="component" value="Unassembled WGS sequence"/>
</dbReference>
<dbReference type="Proteomes" id="UP000663829">
    <property type="component" value="Unassembled WGS sequence"/>
</dbReference>